<reference evidence="1 2" key="1">
    <citation type="submission" date="2019-11" db="EMBL/GenBank/DDBJ databases">
        <authorList>
            <person name="Yuan L."/>
        </authorList>
    </citation>
    <scope>NUCLEOTIDE SEQUENCE [LARGE SCALE GENOMIC DNA]</scope>
    <source>
        <strain evidence="1 2">TRM43335</strain>
    </source>
</reference>
<evidence type="ECO:0000313" key="1">
    <source>
        <dbReference type="EMBL" id="MTE20283.1"/>
    </source>
</evidence>
<dbReference type="Proteomes" id="UP000473014">
    <property type="component" value="Unassembled WGS sequence"/>
</dbReference>
<protein>
    <submittedName>
        <fullName evidence="1">Uncharacterized protein</fullName>
    </submittedName>
</protein>
<dbReference type="AlphaFoldDB" id="A0A6G2BDZ5"/>
<sequence>MAVEPLPCAPGGGTPTDPPCGAATVLPLCDQTPDGCVPFLRHLAHDCDGQVTAVTDTEPDGVTPYTPVGVVGDCDDCPCEDGTRVVPLCDYQPDGTSTPFLRHLTYDSTSGQVTEERDTETDGVTPYTPVGEVGECGQCRPTPMCPQLVGLSGPETWDMPEGTESLSITVACGPVTVTDCAGNSTVVNECNTAFRWSAPPGDCAPGRLCGPFTVDVPDGAAVYINFLSPCDLGDVS</sequence>
<gene>
    <name evidence="1" type="ORF">F0L17_14430</name>
</gene>
<proteinExistence type="predicted"/>
<name>A0A6G2BDZ5_9ACTN</name>
<keyword evidence="2" id="KW-1185">Reference proteome</keyword>
<dbReference type="OrthoDB" id="4202722at2"/>
<accession>A0A6G2BDZ5</accession>
<dbReference type="EMBL" id="WIXO01000001">
    <property type="protein sequence ID" value="MTE20283.1"/>
    <property type="molecule type" value="Genomic_DNA"/>
</dbReference>
<evidence type="ECO:0000313" key="2">
    <source>
        <dbReference type="Proteomes" id="UP000473014"/>
    </source>
</evidence>
<dbReference type="RefSeq" id="WP_155071397.1">
    <property type="nucleotide sequence ID" value="NZ_WIXO01000001.1"/>
</dbReference>
<organism evidence="1 2">
    <name type="scientific">Streptomyces taklimakanensis</name>
    <dbReference type="NCBI Taxonomy" id="2569853"/>
    <lineage>
        <taxon>Bacteria</taxon>
        <taxon>Bacillati</taxon>
        <taxon>Actinomycetota</taxon>
        <taxon>Actinomycetes</taxon>
        <taxon>Kitasatosporales</taxon>
        <taxon>Streptomycetaceae</taxon>
        <taxon>Streptomyces</taxon>
    </lineage>
</organism>
<comment type="caution">
    <text evidence="1">The sequence shown here is derived from an EMBL/GenBank/DDBJ whole genome shotgun (WGS) entry which is preliminary data.</text>
</comment>